<reference evidence="8" key="1">
    <citation type="submission" date="2023-01" db="EMBL/GenBank/DDBJ databases">
        <title>Metagenome sequencing of chrysophaentin producing Chrysophaeum taylorii.</title>
        <authorList>
            <person name="Davison J."/>
            <person name="Bewley C."/>
        </authorList>
    </citation>
    <scope>NUCLEOTIDE SEQUENCE</scope>
    <source>
        <strain evidence="8">NIES-1699</strain>
    </source>
</reference>
<dbReference type="GO" id="GO:0006412">
    <property type="term" value="P:translation"/>
    <property type="evidence" value="ECO:0007669"/>
    <property type="project" value="InterPro"/>
</dbReference>
<evidence type="ECO:0000256" key="1">
    <source>
        <dbReference type="ARBA" id="ARBA00007116"/>
    </source>
</evidence>
<keyword evidence="4" id="KW-0689">Ribosomal protein</keyword>
<feature type="signal peptide" evidence="7">
    <location>
        <begin position="1"/>
        <end position="18"/>
    </location>
</feature>
<proteinExistence type="inferred from homology"/>
<keyword evidence="2" id="KW-0699">rRNA-binding</keyword>
<evidence type="ECO:0000256" key="6">
    <source>
        <dbReference type="ARBA" id="ARBA00035303"/>
    </source>
</evidence>
<dbReference type="Pfam" id="PF00861">
    <property type="entry name" value="Ribosomal_L18p"/>
    <property type="match status" value="1"/>
</dbReference>
<dbReference type="GO" id="GO:0008097">
    <property type="term" value="F:5S rRNA binding"/>
    <property type="evidence" value="ECO:0007669"/>
    <property type="project" value="TreeGrafter"/>
</dbReference>
<evidence type="ECO:0000256" key="2">
    <source>
        <dbReference type="ARBA" id="ARBA00022730"/>
    </source>
</evidence>
<dbReference type="InterPro" id="IPR057268">
    <property type="entry name" value="Ribosomal_L18"/>
</dbReference>
<keyword evidence="7" id="KW-0732">Signal</keyword>
<sequence length="160" mass="17435">MRTAKLLGFALTLSVSGALVAPSGCVIGKSRTMSPSVVMVNTGSQVPFRIRRKRLLNQDRGRLRLNVFKSHNHIYAQVIDDVEGRTLAACSTLDKEVKEKIDNGGNIAAASVVGAHLAEKLKDKGIESLYYDRFSGSHKYLFHGRVKALVDGVREGGIQI</sequence>
<keyword evidence="9" id="KW-1185">Reference proteome</keyword>
<accession>A0AAD7UD51</accession>
<dbReference type="HAMAP" id="MF_01337_B">
    <property type="entry name" value="Ribosomal_uL18_B"/>
    <property type="match status" value="1"/>
</dbReference>
<dbReference type="GO" id="GO:0003735">
    <property type="term" value="F:structural constituent of ribosome"/>
    <property type="evidence" value="ECO:0007669"/>
    <property type="project" value="InterPro"/>
</dbReference>
<dbReference type="InterPro" id="IPR004389">
    <property type="entry name" value="Ribosomal_uL18_bac-type"/>
</dbReference>
<evidence type="ECO:0000313" key="8">
    <source>
        <dbReference type="EMBL" id="KAJ8602304.1"/>
    </source>
</evidence>
<dbReference type="PANTHER" id="PTHR12899:SF3">
    <property type="entry name" value="LARGE RIBOSOMAL SUBUNIT PROTEIN UL18M"/>
    <property type="match status" value="1"/>
</dbReference>
<dbReference type="EMBL" id="JAQMWT010000387">
    <property type="protein sequence ID" value="KAJ8602304.1"/>
    <property type="molecule type" value="Genomic_DNA"/>
</dbReference>
<keyword evidence="5" id="KW-0687">Ribonucleoprotein</keyword>
<dbReference type="AlphaFoldDB" id="A0AAD7UD51"/>
<organism evidence="8 9">
    <name type="scientific">Chrysophaeum taylorii</name>
    <dbReference type="NCBI Taxonomy" id="2483200"/>
    <lineage>
        <taxon>Eukaryota</taxon>
        <taxon>Sar</taxon>
        <taxon>Stramenopiles</taxon>
        <taxon>Ochrophyta</taxon>
        <taxon>Pelagophyceae</taxon>
        <taxon>Pelagomonadales</taxon>
        <taxon>Pelagomonadaceae</taxon>
        <taxon>Chrysophaeum</taxon>
    </lineage>
</organism>
<dbReference type="Proteomes" id="UP001230188">
    <property type="component" value="Unassembled WGS sequence"/>
</dbReference>
<evidence type="ECO:0000256" key="5">
    <source>
        <dbReference type="ARBA" id="ARBA00023274"/>
    </source>
</evidence>
<dbReference type="InterPro" id="IPR005484">
    <property type="entry name" value="Ribosomal_uL18_bac/plant/anim"/>
</dbReference>
<keyword evidence="3" id="KW-0694">RNA-binding</keyword>
<feature type="chain" id="PRO_5042203611" description="Large ribosomal subunit protein uL18c" evidence="7">
    <location>
        <begin position="19"/>
        <end position="160"/>
    </location>
</feature>
<dbReference type="GO" id="GO:0022625">
    <property type="term" value="C:cytosolic large ribosomal subunit"/>
    <property type="evidence" value="ECO:0007669"/>
    <property type="project" value="TreeGrafter"/>
</dbReference>
<dbReference type="CDD" id="cd00432">
    <property type="entry name" value="Ribosomal_L18_L5e"/>
    <property type="match status" value="1"/>
</dbReference>
<dbReference type="PANTHER" id="PTHR12899">
    <property type="entry name" value="39S RIBOSOMAL PROTEIN L18, MITOCHONDRIAL"/>
    <property type="match status" value="1"/>
</dbReference>
<protein>
    <recommendedName>
        <fullName evidence="6">Large ribosomal subunit protein uL18c</fullName>
    </recommendedName>
</protein>
<name>A0AAD7UD51_9STRA</name>
<evidence type="ECO:0000256" key="7">
    <source>
        <dbReference type="SAM" id="SignalP"/>
    </source>
</evidence>
<evidence type="ECO:0000256" key="4">
    <source>
        <dbReference type="ARBA" id="ARBA00022980"/>
    </source>
</evidence>
<evidence type="ECO:0000256" key="3">
    <source>
        <dbReference type="ARBA" id="ARBA00022884"/>
    </source>
</evidence>
<comment type="similarity">
    <text evidence="1">Belongs to the universal ribosomal protein uL18 family.</text>
</comment>
<gene>
    <name evidence="8" type="ORF">CTAYLR_007869</name>
</gene>
<comment type="caution">
    <text evidence="8">The sequence shown here is derived from an EMBL/GenBank/DDBJ whole genome shotgun (WGS) entry which is preliminary data.</text>
</comment>
<dbReference type="Gene3D" id="3.30.420.100">
    <property type="match status" value="1"/>
</dbReference>
<dbReference type="SUPFAM" id="SSF53137">
    <property type="entry name" value="Translational machinery components"/>
    <property type="match status" value="1"/>
</dbReference>
<evidence type="ECO:0000313" key="9">
    <source>
        <dbReference type="Proteomes" id="UP001230188"/>
    </source>
</evidence>
<dbReference type="NCBIfam" id="TIGR00060">
    <property type="entry name" value="L18_bact"/>
    <property type="match status" value="1"/>
</dbReference>